<organism evidence="1 2">
    <name type="scientific">Neofusicoccum parvum</name>
    <dbReference type="NCBI Taxonomy" id="310453"/>
    <lineage>
        <taxon>Eukaryota</taxon>
        <taxon>Fungi</taxon>
        <taxon>Dikarya</taxon>
        <taxon>Ascomycota</taxon>
        <taxon>Pezizomycotina</taxon>
        <taxon>Dothideomycetes</taxon>
        <taxon>Dothideomycetes incertae sedis</taxon>
        <taxon>Botryosphaeriales</taxon>
        <taxon>Botryosphaeriaceae</taxon>
        <taxon>Neofusicoccum</taxon>
    </lineage>
</organism>
<dbReference type="Proteomes" id="UP001165186">
    <property type="component" value="Unassembled WGS sequence"/>
</dbReference>
<gene>
    <name evidence="1" type="primary">g1126</name>
    <name evidence="1" type="ORF">NpPPO83_00001126</name>
</gene>
<protein>
    <submittedName>
        <fullName evidence="1">Biotrophy-associated secreted protein 3 protein</fullName>
    </submittedName>
</protein>
<reference evidence="1" key="1">
    <citation type="submission" date="2024-09" db="EMBL/GenBank/DDBJ databases">
        <title>Draft Genome Sequences of Neofusicoccum parvum.</title>
        <authorList>
            <person name="Ashida A."/>
            <person name="Camagna M."/>
            <person name="Tanaka A."/>
            <person name="Takemoto D."/>
        </authorList>
    </citation>
    <scope>NUCLEOTIDE SEQUENCE</scope>
    <source>
        <strain evidence="1">PPO83</strain>
    </source>
</reference>
<accession>A0ACB5SJD6</accession>
<dbReference type="EMBL" id="BSXG01000109">
    <property type="protein sequence ID" value="GME43572.1"/>
    <property type="molecule type" value="Genomic_DNA"/>
</dbReference>
<name>A0ACB5SJD6_9PEZI</name>
<evidence type="ECO:0000313" key="2">
    <source>
        <dbReference type="Proteomes" id="UP001165186"/>
    </source>
</evidence>
<sequence length="95" mass="9680">MQFSVVFLGLFAALAAAQIPSADSQCSEDARLSCAASTDGVRRCLVKDGSALCVVDCNTSDSCTPGCTSQGFSNGFCTTGNYPCLCSNADPGFSS</sequence>
<proteinExistence type="predicted"/>
<comment type="caution">
    <text evidence="1">The sequence shown here is derived from an EMBL/GenBank/DDBJ whole genome shotgun (WGS) entry which is preliminary data.</text>
</comment>
<evidence type="ECO:0000313" key="1">
    <source>
        <dbReference type="EMBL" id="GME43572.1"/>
    </source>
</evidence>
<keyword evidence="2" id="KW-1185">Reference proteome</keyword>